<comment type="caution">
    <text evidence="3">The sequence shown here is derived from an EMBL/GenBank/DDBJ whole genome shotgun (WGS) entry which is preliminary data.</text>
</comment>
<feature type="domain" description="NAD-dependent epimerase/dehydratase" evidence="2">
    <location>
        <begin position="72"/>
        <end position="242"/>
    </location>
</feature>
<dbReference type="InterPro" id="IPR036291">
    <property type="entry name" value="NAD(P)-bd_dom_sf"/>
</dbReference>
<sequence>MFWKVKYLNILFFSLFTAVTITLQKNQIFFPFHDRLIANRYQNTFCRIDKKNTSLNGTYDSTRLNISRKKTVLVTGATGVMGQATLESLLDKVYSGIPIKVRVLARSSSINRKKLEKYQTLYNIKNECRFEIVWGDFLNYNDVLKSINGADYVLHIGGLVSPAADTLPYLTNRVNIESAENIIKAINEQPNKDEIKVCYIGSVAETGSRNYPIHWGRTGDPIKVSIFDHYGVSKVIAERVFAESGLKNWVVLRQSAILHHGLLHHMDPIIFTVPMNGVLEWCTVEDSGRLMANLISKDINGELPKEFWKRFYNIGSGENYRLTNYEFESHIFGSIGFGSKSVNEIFAPHWFASKNFHGHFYSDGDVLENYLHFRENLPTTTYFERMATKCHFFYRIPKYIPHKKIITFFVKPFMWMIASTKTHGSLDWIKTNNEKHITASFGSRADYNLIPHDWESFNLRVYNTSLNDSSNYFINHGFNESKPVDELDINDMKEAAIFRGGEVISQTMKIGDLNTKLKWKCGHCGKTFTASPNLILFGGHWCPHCFIPSKSWDYDSIARSNPFFAQVWYP</sequence>
<keyword evidence="4" id="KW-1185">Reference proteome</keyword>
<name>A0A1J4JUL4_9EUKA</name>
<organism evidence="3 4">
    <name type="scientific">Tritrichomonas foetus</name>
    <dbReference type="NCBI Taxonomy" id="1144522"/>
    <lineage>
        <taxon>Eukaryota</taxon>
        <taxon>Metamonada</taxon>
        <taxon>Parabasalia</taxon>
        <taxon>Tritrichomonadida</taxon>
        <taxon>Tritrichomonadidae</taxon>
        <taxon>Tritrichomonas</taxon>
    </lineage>
</organism>
<dbReference type="Proteomes" id="UP000179807">
    <property type="component" value="Unassembled WGS sequence"/>
</dbReference>
<evidence type="ECO:0000313" key="4">
    <source>
        <dbReference type="Proteomes" id="UP000179807"/>
    </source>
</evidence>
<dbReference type="OrthoDB" id="417450at2759"/>
<dbReference type="SUPFAM" id="SSF51735">
    <property type="entry name" value="NAD(P)-binding Rossmann-fold domains"/>
    <property type="match status" value="1"/>
</dbReference>
<evidence type="ECO:0000256" key="1">
    <source>
        <dbReference type="ARBA" id="ARBA00007637"/>
    </source>
</evidence>
<dbReference type="GeneID" id="94841875"/>
<dbReference type="Pfam" id="PF01370">
    <property type="entry name" value="Epimerase"/>
    <property type="match status" value="1"/>
</dbReference>
<reference evidence="3" key="1">
    <citation type="submission" date="2016-10" db="EMBL/GenBank/DDBJ databases">
        <authorList>
            <person name="Benchimol M."/>
            <person name="Almeida L.G."/>
            <person name="Vasconcelos A.T."/>
            <person name="Perreira-Neves A."/>
            <person name="Rosa I.A."/>
            <person name="Tasca T."/>
            <person name="Bogo M.R."/>
            <person name="de Souza W."/>
        </authorList>
    </citation>
    <scope>NUCLEOTIDE SEQUENCE [LARGE SCALE GENOMIC DNA]</scope>
    <source>
        <strain evidence="3">K</strain>
    </source>
</reference>
<dbReference type="InterPro" id="IPR051225">
    <property type="entry name" value="NAD(P)_epim/dehydratase"/>
</dbReference>
<dbReference type="EMBL" id="MLAK01000857">
    <property type="protein sequence ID" value="OHT02691.1"/>
    <property type="molecule type" value="Genomic_DNA"/>
</dbReference>
<gene>
    <name evidence="3" type="ORF">TRFO_30129</name>
</gene>
<dbReference type="GO" id="GO:0008743">
    <property type="term" value="F:L-threonine 3-dehydrogenase activity"/>
    <property type="evidence" value="ECO:0007669"/>
    <property type="project" value="TreeGrafter"/>
</dbReference>
<dbReference type="VEuPathDB" id="TrichDB:TRFO_30129"/>
<comment type="similarity">
    <text evidence="1">Belongs to the NAD(P)-dependent epimerase/dehydratase family.</text>
</comment>
<proteinExistence type="inferred from homology"/>
<dbReference type="RefSeq" id="XP_068355827.1">
    <property type="nucleotide sequence ID" value="XM_068507171.1"/>
</dbReference>
<accession>A0A1J4JUL4</accession>
<dbReference type="PANTHER" id="PTHR42687:SF1">
    <property type="entry name" value="L-THREONINE 3-DEHYDROGENASE, MITOCHONDRIAL"/>
    <property type="match status" value="1"/>
</dbReference>
<evidence type="ECO:0000313" key="3">
    <source>
        <dbReference type="EMBL" id="OHT02691.1"/>
    </source>
</evidence>
<dbReference type="AlphaFoldDB" id="A0A1J4JUL4"/>
<dbReference type="InterPro" id="IPR001509">
    <property type="entry name" value="Epimerase_deHydtase"/>
</dbReference>
<dbReference type="PANTHER" id="PTHR42687">
    <property type="entry name" value="L-THREONINE 3-DEHYDROGENASE"/>
    <property type="match status" value="1"/>
</dbReference>
<dbReference type="GO" id="GO:0006567">
    <property type="term" value="P:L-threonine catabolic process"/>
    <property type="evidence" value="ECO:0007669"/>
    <property type="project" value="TreeGrafter"/>
</dbReference>
<evidence type="ECO:0000259" key="2">
    <source>
        <dbReference type="Pfam" id="PF01370"/>
    </source>
</evidence>
<dbReference type="Gene3D" id="3.40.50.720">
    <property type="entry name" value="NAD(P)-binding Rossmann-like Domain"/>
    <property type="match status" value="1"/>
</dbReference>
<protein>
    <recommendedName>
        <fullName evidence="2">NAD-dependent epimerase/dehydratase domain-containing protein</fullName>
    </recommendedName>
</protein>